<reference evidence="1 2" key="1">
    <citation type="submission" date="2018-12" db="EMBL/GenBank/DDBJ databases">
        <authorList>
            <person name="Feng G."/>
            <person name="Zhu H."/>
        </authorList>
    </citation>
    <scope>NUCLEOTIDE SEQUENCE [LARGE SCALE GENOMIC DNA]</scope>
    <source>
        <strain evidence="1 2">9PBR-2</strain>
    </source>
</reference>
<protein>
    <submittedName>
        <fullName evidence="1">Uncharacterized protein</fullName>
    </submittedName>
</protein>
<comment type="caution">
    <text evidence="1">The sequence shown here is derived from an EMBL/GenBank/DDBJ whole genome shotgun (WGS) entry which is preliminary data.</text>
</comment>
<evidence type="ECO:0000313" key="2">
    <source>
        <dbReference type="Proteomes" id="UP000280066"/>
    </source>
</evidence>
<organism evidence="1 2">
    <name type="scientific">Hymenobacter metallilatus</name>
    <dbReference type="NCBI Taxonomy" id="2493666"/>
    <lineage>
        <taxon>Bacteria</taxon>
        <taxon>Pseudomonadati</taxon>
        <taxon>Bacteroidota</taxon>
        <taxon>Cytophagia</taxon>
        <taxon>Cytophagales</taxon>
        <taxon>Hymenobacteraceae</taxon>
        <taxon>Hymenobacter</taxon>
    </lineage>
</organism>
<accession>A0A428JU04</accession>
<dbReference type="EMBL" id="RWIS01000001">
    <property type="protein sequence ID" value="RSK37605.1"/>
    <property type="molecule type" value="Genomic_DNA"/>
</dbReference>
<evidence type="ECO:0000313" key="1">
    <source>
        <dbReference type="EMBL" id="RSK37605.1"/>
    </source>
</evidence>
<proteinExistence type="predicted"/>
<dbReference type="OrthoDB" id="846426at2"/>
<gene>
    <name evidence="1" type="ORF">EI290_02875</name>
</gene>
<dbReference type="AlphaFoldDB" id="A0A428JU04"/>
<sequence>MTLLTFDTLPGRQLHHAGQTYPFCSGTGYLGMAHNPALHTSEDMERVAALCVQFAEYEHQ</sequence>
<dbReference type="Proteomes" id="UP000280066">
    <property type="component" value="Unassembled WGS sequence"/>
</dbReference>
<name>A0A428JU04_9BACT</name>
<keyword evidence="2" id="KW-1185">Reference proteome</keyword>
<dbReference type="RefSeq" id="WP_125426516.1">
    <property type="nucleotide sequence ID" value="NZ_RWIS01000001.1"/>
</dbReference>